<name>A0A0R3QWW0_9BILA</name>
<evidence type="ECO:0000313" key="1">
    <source>
        <dbReference type="EMBL" id="VDO34810.1"/>
    </source>
</evidence>
<sequence>MNHTEKLLLKDHYLWNCFNNQICLLMYIYELIIKLITPQKKVINFP</sequence>
<proteinExistence type="predicted"/>
<dbReference type="EMBL" id="UZAG01017458">
    <property type="protein sequence ID" value="VDO34810.1"/>
    <property type="molecule type" value="Genomic_DNA"/>
</dbReference>
<gene>
    <name evidence="1" type="ORF">BTMF_LOCUS10246</name>
</gene>
<organism evidence="3">
    <name type="scientific">Brugia timori</name>
    <dbReference type="NCBI Taxonomy" id="42155"/>
    <lineage>
        <taxon>Eukaryota</taxon>
        <taxon>Metazoa</taxon>
        <taxon>Ecdysozoa</taxon>
        <taxon>Nematoda</taxon>
        <taxon>Chromadorea</taxon>
        <taxon>Rhabditida</taxon>
        <taxon>Spirurina</taxon>
        <taxon>Spiruromorpha</taxon>
        <taxon>Filarioidea</taxon>
        <taxon>Onchocercidae</taxon>
        <taxon>Brugia</taxon>
    </lineage>
</organism>
<keyword evidence="2" id="KW-1185">Reference proteome</keyword>
<reference evidence="3" key="1">
    <citation type="submission" date="2017-02" db="UniProtKB">
        <authorList>
            <consortium name="WormBaseParasite"/>
        </authorList>
    </citation>
    <scope>IDENTIFICATION</scope>
</reference>
<protein>
    <submittedName>
        <fullName evidence="1 3">Uncharacterized protein</fullName>
    </submittedName>
</protein>
<dbReference type="WBParaSite" id="BTMF_0001222601-mRNA-1">
    <property type="protein sequence ID" value="BTMF_0001222601-mRNA-1"/>
    <property type="gene ID" value="BTMF_0001222601"/>
</dbReference>
<dbReference type="AlphaFoldDB" id="A0A0R3QWW0"/>
<dbReference type="Proteomes" id="UP000280834">
    <property type="component" value="Unassembled WGS sequence"/>
</dbReference>
<evidence type="ECO:0000313" key="3">
    <source>
        <dbReference type="WBParaSite" id="BTMF_0001222601-mRNA-1"/>
    </source>
</evidence>
<evidence type="ECO:0000313" key="2">
    <source>
        <dbReference type="Proteomes" id="UP000280834"/>
    </source>
</evidence>
<reference evidence="1 2" key="2">
    <citation type="submission" date="2018-11" db="EMBL/GenBank/DDBJ databases">
        <authorList>
            <consortium name="Pathogen Informatics"/>
        </authorList>
    </citation>
    <scope>NUCLEOTIDE SEQUENCE [LARGE SCALE GENOMIC DNA]</scope>
</reference>
<accession>A0A0R3QWW0</accession>